<evidence type="ECO:0000313" key="2">
    <source>
        <dbReference type="Proteomes" id="UP000243200"/>
    </source>
</evidence>
<evidence type="ECO:0000313" key="1">
    <source>
        <dbReference type="EMBL" id="SBT74449.1"/>
    </source>
</evidence>
<accession>A0A1C3KKF9</accession>
<proteinExistence type="predicted"/>
<protein>
    <recommendedName>
        <fullName evidence="3">PIR protein</fullName>
    </recommendedName>
</protein>
<evidence type="ECO:0008006" key="3">
    <source>
        <dbReference type="Google" id="ProtNLM"/>
    </source>
</evidence>
<dbReference type="Proteomes" id="UP000243200">
    <property type="component" value="Unassembled WGS sequence"/>
</dbReference>
<organism evidence="1 2">
    <name type="scientific">Plasmodium ovale</name>
    <name type="common">malaria parasite P. ovale</name>
    <dbReference type="NCBI Taxonomy" id="36330"/>
    <lineage>
        <taxon>Eukaryota</taxon>
        <taxon>Sar</taxon>
        <taxon>Alveolata</taxon>
        <taxon>Apicomplexa</taxon>
        <taxon>Aconoidasida</taxon>
        <taxon>Haemosporida</taxon>
        <taxon>Plasmodiidae</taxon>
        <taxon>Plasmodium</taxon>
        <taxon>Plasmodium (Plasmodium)</taxon>
    </lineage>
</organism>
<dbReference type="VEuPathDB" id="PlasmoDB:POWCR01_000218200"/>
<reference evidence="1 2" key="1">
    <citation type="submission" date="2016-06" db="EMBL/GenBank/DDBJ databases">
        <authorList>
            <consortium name="Pathogen Informatics"/>
        </authorList>
    </citation>
    <scope>NUCLEOTIDE SEQUENCE [LARGE SCALE GENOMIC DNA]</scope>
</reference>
<gene>
    <name evidence="1" type="primary">PowCR01_000218200</name>
    <name evidence="1" type="ORF">POWCR01_000218200</name>
</gene>
<sequence>MFFLQKNYYDELKEYIHYDDISGIIINNLDWSGAYEWTTKFNAYWTGYLEKYMNANSNDNYYKSCRDYTYIIVDLTNEIKDPKIYQTYKFIEETIINFTNSLCMYSYDKCSMITSEQYSNVSYKKEFDDFLEDITYSRKNLQQIHKRLHCEEINKHV</sequence>
<dbReference type="AlphaFoldDB" id="A0A1C3KKF9"/>
<name>A0A1C3KKF9_PLAOA</name>
<dbReference type="EMBL" id="FLRJ01000711">
    <property type="protein sequence ID" value="SBT74449.1"/>
    <property type="molecule type" value="Genomic_DNA"/>
</dbReference>